<organism evidence="1">
    <name type="scientific">Anguilla anguilla</name>
    <name type="common">European freshwater eel</name>
    <name type="synonym">Muraena anguilla</name>
    <dbReference type="NCBI Taxonomy" id="7936"/>
    <lineage>
        <taxon>Eukaryota</taxon>
        <taxon>Metazoa</taxon>
        <taxon>Chordata</taxon>
        <taxon>Craniata</taxon>
        <taxon>Vertebrata</taxon>
        <taxon>Euteleostomi</taxon>
        <taxon>Actinopterygii</taxon>
        <taxon>Neopterygii</taxon>
        <taxon>Teleostei</taxon>
        <taxon>Anguilliformes</taxon>
        <taxon>Anguillidae</taxon>
        <taxon>Anguilla</taxon>
    </lineage>
</organism>
<accession>A0A0E9PEI7</accession>
<proteinExistence type="predicted"/>
<reference evidence="1" key="1">
    <citation type="submission" date="2014-11" db="EMBL/GenBank/DDBJ databases">
        <authorList>
            <person name="Amaro Gonzalez C."/>
        </authorList>
    </citation>
    <scope>NUCLEOTIDE SEQUENCE</scope>
</reference>
<name>A0A0E9PEI7_ANGAN</name>
<reference evidence="1" key="2">
    <citation type="journal article" date="2015" name="Fish Shellfish Immunol.">
        <title>Early steps in the European eel (Anguilla anguilla)-Vibrio vulnificus interaction in the gills: Role of the RtxA13 toxin.</title>
        <authorList>
            <person name="Callol A."/>
            <person name="Pajuelo D."/>
            <person name="Ebbesson L."/>
            <person name="Teles M."/>
            <person name="MacKenzie S."/>
            <person name="Amaro C."/>
        </authorList>
    </citation>
    <scope>NUCLEOTIDE SEQUENCE</scope>
</reference>
<protein>
    <submittedName>
        <fullName evidence="1">Uncharacterized protein</fullName>
    </submittedName>
</protein>
<sequence length="61" mass="6533">MRSHALARTEGGIFDNQGSIEIRGIGQMALMLFYGGRKAGIGVEAPGLGREALTCWWVGKP</sequence>
<evidence type="ECO:0000313" key="1">
    <source>
        <dbReference type="EMBL" id="JAH02243.1"/>
    </source>
</evidence>
<dbReference type="AlphaFoldDB" id="A0A0E9PEI7"/>
<dbReference type="EMBL" id="GBXM01106334">
    <property type="protein sequence ID" value="JAH02243.1"/>
    <property type="molecule type" value="Transcribed_RNA"/>
</dbReference>